<feature type="domain" description="Serine aminopeptidase S33" evidence="1">
    <location>
        <begin position="6"/>
        <end position="241"/>
    </location>
</feature>
<dbReference type="GO" id="GO:0055088">
    <property type="term" value="P:lipid homeostasis"/>
    <property type="evidence" value="ECO:0007669"/>
    <property type="project" value="TreeGrafter"/>
</dbReference>
<dbReference type="Gene3D" id="3.40.50.1820">
    <property type="entry name" value="alpha/beta hydrolase"/>
    <property type="match status" value="1"/>
</dbReference>
<dbReference type="Pfam" id="PF12146">
    <property type="entry name" value="Hydrolase_4"/>
    <property type="match status" value="1"/>
</dbReference>
<sequence>MSETIKPAIIMIHGMWGGDWCFTNFQNYFEKQGYPCLNPILRYHDIKPGDKTDPRLGATSLLDFVADLETLIKLLPQKPIIMGHSMGGILAQMLGSRKLGKALILLAPAAPAGIPALTLGAVRCFFRTFLSWGFWRRPFLPSFNEVSYPILHSLPFFEQKKKYSQMVPESGRATMEIGLWFLDRHKTSSVNEADINCPVLIVAGAKDRITPASSARKMVNKYKKVVTYKEYPEHAHMLMDEDGWEIVADFVRNWIEQLPE</sequence>
<dbReference type="AlphaFoldDB" id="A0A9E2BGT1"/>
<evidence type="ECO:0000259" key="1">
    <source>
        <dbReference type="Pfam" id="PF12146"/>
    </source>
</evidence>
<evidence type="ECO:0000313" key="2">
    <source>
        <dbReference type="EMBL" id="MBT9145293.1"/>
    </source>
</evidence>
<dbReference type="GO" id="GO:0006654">
    <property type="term" value="P:phosphatidic acid biosynthetic process"/>
    <property type="evidence" value="ECO:0007669"/>
    <property type="project" value="TreeGrafter"/>
</dbReference>
<organism evidence="2 3">
    <name type="scientific">Psychracetigena formicireducens</name>
    <dbReference type="NCBI Taxonomy" id="2986056"/>
    <lineage>
        <taxon>Bacteria</taxon>
        <taxon>Bacillati</taxon>
        <taxon>Candidatus Lithacetigenota</taxon>
        <taxon>Candidatus Psychracetigena</taxon>
    </lineage>
</organism>
<dbReference type="EC" id="3.1.1.23" evidence="2"/>
<reference evidence="2 3" key="1">
    <citation type="journal article" date="2021" name="bioRxiv">
        <title>Unique metabolic strategies in Hadean analogues reveal hints for primordial physiology.</title>
        <authorList>
            <person name="Nobu M.K."/>
            <person name="Nakai R."/>
            <person name="Tamazawa S."/>
            <person name="Mori H."/>
            <person name="Toyoda A."/>
            <person name="Ijiri A."/>
            <person name="Suzuki S."/>
            <person name="Kurokawa K."/>
            <person name="Kamagata Y."/>
            <person name="Tamaki H."/>
        </authorList>
    </citation>
    <scope>NUCLEOTIDE SEQUENCE [LARGE SCALE GENOMIC DNA]</scope>
    <source>
        <strain evidence="2">BS525</strain>
    </source>
</reference>
<dbReference type="GO" id="GO:0047372">
    <property type="term" value="F:monoacylglycerol lipase activity"/>
    <property type="evidence" value="ECO:0007669"/>
    <property type="project" value="UniProtKB-EC"/>
</dbReference>
<dbReference type="PANTHER" id="PTHR42886:SF42">
    <property type="entry name" value="ALPHA_BETA-HYDROLASES SUPERFAMILY PROTEIN"/>
    <property type="match status" value="1"/>
</dbReference>
<dbReference type="SUPFAM" id="SSF53474">
    <property type="entry name" value="alpha/beta-Hydrolases"/>
    <property type="match status" value="1"/>
</dbReference>
<dbReference type="EMBL" id="QLTW01000071">
    <property type="protein sequence ID" value="MBT9145293.1"/>
    <property type="molecule type" value="Genomic_DNA"/>
</dbReference>
<dbReference type="GO" id="GO:0042171">
    <property type="term" value="F:lysophosphatidic acid acyltransferase activity"/>
    <property type="evidence" value="ECO:0007669"/>
    <property type="project" value="TreeGrafter"/>
</dbReference>
<dbReference type="InterPro" id="IPR029058">
    <property type="entry name" value="AB_hydrolase_fold"/>
</dbReference>
<keyword evidence="2" id="KW-0378">Hydrolase</keyword>
<proteinExistence type="predicted"/>
<comment type="caution">
    <text evidence="2">The sequence shown here is derived from an EMBL/GenBank/DDBJ whole genome shotgun (WGS) entry which is preliminary data.</text>
</comment>
<evidence type="ECO:0000313" key="3">
    <source>
        <dbReference type="Proteomes" id="UP000811545"/>
    </source>
</evidence>
<protein>
    <submittedName>
        <fullName evidence="2">Monoacylglycerol lipase</fullName>
        <ecNumber evidence="2">3.1.1.23</ecNumber>
    </submittedName>
</protein>
<gene>
    <name evidence="2" type="ORF">DDT42_01163</name>
</gene>
<accession>A0A9E2BGT1</accession>
<dbReference type="Proteomes" id="UP000811545">
    <property type="component" value="Unassembled WGS sequence"/>
</dbReference>
<dbReference type="PANTHER" id="PTHR42886">
    <property type="entry name" value="RE40534P-RELATED"/>
    <property type="match status" value="1"/>
</dbReference>
<dbReference type="InterPro" id="IPR022742">
    <property type="entry name" value="Hydrolase_4"/>
</dbReference>
<name>A0A9E2BGT1_PSYF1</name>